<comment type="caution">
    <text evidence="1">The sequence shown here is derived from an EMBL/GenBank/DDBJ whole genome shotgun (WGS) entry which is preliminary data.</text>
</comment>
<proteinExistence type="predicted"/>
<reference evidence="1 2" key="1">
    <citation type="submission" date="2024-09" db="EMBL/GenBank/DDBJ databases">
        <title>Chromosome-scale assembly of Riccia sorocarpa.</title>
        <authorList>
            <person name="Paukszto L."/>
        </authorList>
    </citation>
    <scope>NUCLEOTIDE SEQUENCE [LARGE SCALE GENOMIC DNA]</scope>
    <source>
        <strain evidence="1">LP-2024</strain>
        <tissue evidence="1">Aerial parts of the thallus</tissue>
    </source>
</reference>
<dbReference type="InterPro" id="IPR036691">
    <property type="entry name" value="Endo/exonu/phosph_ase_sf"/>
</dbReference>
<protein>
    <recommendedName>
        <fullName evidence="3">Endonuclease/exonuclease/phosphatase domain-containing protein</fullName>
    </recommendedName>
</protein>
<dbReference type="Gene3D" id="3.60.10.10">
    <property type="entry name" value="Endonuclease/exonuclease/phosphatase"/>
    <property type="match status" value="1"/>
</dbReference>
<dbReference type="Proteomes" id="UP001633002">
    <property type="component" value="Unassembled WGS sequence"/>
</dbReference>
<keyword evidence="2" id="KW-1185">Reference proteome</keyword>
<evidence type="ECO:0000313" key="1">
    <source>
        <dbReference type="EMBL" id="KAL3701180.1"/>
    </source>
</evidence>
<gene>
    <name evidence="1" type="ORF">R1sor_019202</name>
</gene>
<evidence type="ECO:0000313" key="2">
    <source>
        <dbReference type="Proteomes" id="UP001633002"/>
    </source>
</evidence>
<name>A0ABD3IFM8_9MARC</name>
<dbReference type="AlphaFoldDB" id="A0ABD3IFM8"/>
<dbReference type="EMBL" id="JBJQOH010000001">
    <property type="protein sequence ID" value="KAL3701180.1"/>
    <property type="molecule type" value="Genomic_DNA"/>
</dbReference>
<organism evidence="1 2">
    <name type="scientific">Riccia sorocarpa</name>
    <dbReference type="NCBI Taxonomy" id="122646"/>
    <lineage>
        <taxon>Eukaryota</taxon>
        <taxon>Viridiplantae</taxon>
        <taxon>Streptophyta</taxon>
        <taxon>Embryophyta</taxon>
        <taxon>Marchantiophyta</taxon>
        <taxon>Marchantiopsida</taxon>
        <taxon>Marchantiidae</taxon>
        <taxon>Marchantiales</taxon>
        <taxon>Ricciaceae</taxon>
        <taxon>Riccia</taxon>
    </lineage>
</organism>
<dbReference type="SUPFAM" id="SSF56219">
    <property type="entry name" value="DNase I-like"/>
    <property type="match status" value="1"/>
</dbReference>
<accession>A0ABD3IFM8</accession>
<sequence>MVALQELKAGEISLEFNLRNLIQGAKVIIDYSQSVRGGAALLIDLSLQGVNSGIHGKGWAAWAITQSEVGRISFISVYGPHRPREKLEFLEWLRNRPEDVHWVFLGDWNFMIEPEDTAGPTAWPRVVRGNHLDQARLDRVYISHNGDWVRIVQKITHNGKECASDHIHVKADFMLTSSERSNRRKVSYLKLDVESFRDPEMRDLIRSAWEEGWGLFPNPIVAWELAWGRVRKLFRRFRKEEQSRRSKLQAEQAKLEDLRIQMAENPSSVNLDEYRQLESKVKETELLESRILCRRSRQTWIKSGDACSNYFFAALKSKQTKEKIPMIVTEDSNTVTEQD</sequence>
<evidence type="ECO:0008006" key="3">
    <source>
        <dbReference type="Google" id="ProtNLM"/>
    </source>
</evidence>